<dbReference type="Proteomes" id="UP001149140">
    <property type="component" value="Unassembled WGS sequence"/>
</dbReference>
<comment type="caution">
    <text evidence="2">The sequence shown here is derived from an EMBL/GenBank/DDBJ whole genome shotgun (WGS) entry which is preliminary data.</text>
</comment>
<keyword evidence="3" id="KW-1185">Reference proteome</keyword>
<protein>
    <submittedName>
        <fullName evidence="2">Uncharacterized protein</fullName>
    </submittedName>
</protein>
<organism evidence="2 3">
    <name type="scientific">Solirubrobacter ginsenosidimutans</name>
    <dbReference type="NCBI Taxonomy" id="490573"/>
    <lineage>
        <taxon>Bacteria</taxon>
        <taxon>Bacillati</taxon>
        <taxon>Actinomycetota</taxon>
        <taxon>Thermoleophilia</taxon>
        <taxon>Solirubrobacterales</taxon>
        <taxon>Solirubrobacteraceae</taxon>
        <taxon>Solirubrobacter</taxon>
    </lineage>
</organism>
<name>A0A9X3S3V9_9ACTN</name>
<evidence type="ECO:0000313" key="3">
    <source>
        <dbReference type="Proteomes" id="UP001149140"/>
    </source>
</evidence>
<dbReference type="RefSeq" id="WP_270038772.1">
    <property type="nucleotide sequence ID" value="NZ_JAPDOD010000004.1"/>
</dbReference>
<proteinExistence type="predicted"/>
<dbReference type="AlphaFoldDB" id="A0A9X3S3V9"/>
<evidence type="ECO:0000313" key="2">
    <source>
        <dbReference type="EMBL" id="MDA0160003.1"/>
    </source>
</evidence>
<feature type="chain" id="PRO_5040763047" evidence="1">
    <location>
        <begin position="18"/>
        <end position="194"/>
    </location>
</feature>
<gene>
    <name evidence="2" type="ORF">OM076_07005</name>
</gene>
<dbReference type="EMBL" id="JAPDOD010000004">
    <property type="protein sequence ID" value="MDA0160003.1"/>
    <property type="molecule type" value="Genomic_DNA"/>
</dbReference>
<keyword evidence="1" id="KW-0732">Signal</keyword>
<dbReference type="PROSITE" id="PS51257">
    <property type="entry name" value="PROKAR_LIPOPROTEIN"/>
    <property type="match status" value="1"/>
</dbReference>
<sequence>MARLPLLALAVALLAGCGTQEPVTKTIPGDFLGYKLVQLPRGYGVRCPAAMRARHSGSGDGASMVVNESGVQLVTAALQFSDAGGAQRAYAATISPQTRQCYADGFVAELVRKYGVHVRRVGTGPSKVASQVGDERSGTRVSVVVAGRRRDVTVSADTAAIRIGSELSLDQVIDLTALGSRVRAPDPRLAEAVS</sequence>
<feature type="signal peptide" evidence="1">
    <location>
        <begin position="1"/>
        <end position="17"/>
    </location>
</feature>
<evidence type="ECO:0000256" key="1">
    <source>
        <dbReference type="SAM" id="SignalP"/>
    </source>
</evidence>
<reference evidence="2" key="1">
    <citation type="submission" date="2022-10" db="EMBL/GenBank/DDBJ databases">
        <title>The WGS of Solirubrobacter ginsenosidimutans DSM 21036.</title>
        <authorList>
            <person name="Jiang Z."/>
        </authorList>
    </citation>
    <scope>NUCLEOTIDE SEQUENCE</scope>
    <source>
        <strain evidence="2">DSM 21036</strain>
    </source>
</reference>
<accession>A0A9X3S3V9</accession>